<accession>A0ABQ9GJR2</accession>
<evidence type="ECO:0000313" key="3">
    <source>
        <dbReference type="Proteomes" id="UP001159363"/>
    </source>
</evidence>
<feature type="region of interest" description="Disordered" evidence="1">
    <location>
        <begin position="598"/>
        <end position="618"/>
    </location>
</feature>
<reference evidence="2 3" key="1">
    <citation type="submission" date="2023-02" db="EMBL/GenBank/DDBJ databases">
        <title>LHISI_Scaffold_Assembly.</title>
        <authorList>
            <person name="Stuart O.P."/>
            <person name="Cleave R."/>
            <person name="Magrath M.J.L."/>
            <person name="Mikheyev A.S."/>
        </authorList>
    </citation>
    <scope>NUCLEOTIDE SEQUENCE [LARGE SCALE GENOMIC DNA]</scope>
    <source>
        <strain evidence="2">Daus_M_001</strain>
        <tissue evidence="2">Leg muscle</tissue>
    </source>
</reference>
<gene>
    <name evidence="2" type="ORF">PR048_025849</name>
</gene>
<evidence type="ECO:0000256" key="1">
    <source>
        <dbReference type="SAM" id="MobiDB-lite"/>
    </source>
</evidence>
<feature type="non-terminal residue" evidence="2">
    <location>
        <position position="1067"/>
    </location>
</feature>
<dbReference type="SUPFAM" id="SSF53474">
    <property type="entry name" value="alpha/beta-Hydrolases"/>
    <property type="match status" value="1"/>
</dbReference>
<comment type="caution">
    <text evidence="2">The sequence shown here is derived from an EMBL/GenBank/DDBJ whole genome shotgun (WGS) entry which is preliminary data.</text>
</comment>
<sequence>MLLTAEQQSAVLSMTSKVIAVVEYATKRVVKAYSGDLDRRWAGSLLYAGEYVGRSYVRDLARNFPGKLGIGKTHKCYEKEGVAWGDLRARVKGFPWQMVMVGKDSFGFVTFLILGNRRVSCLAPPHAPALPIPLGLSRKLHAMPMQPQAGLMACQKNRELVVCSVLFMLQEVTNMQRGGTYNIVGISCGGVYAIEVAKQLQAQGEKTHVFLLDGFPQTNQAIARCLGDGSQQQVNLLITLLNLNYNKVGHVTDSMAVSDCDCRRRFLCFFIGSNPWNYSCCLYAHSLHHTTAQRLGICQLAIPPTHLDCAASIIALSLLSPVTSSLSQGPLYKYRPWTRVRWQVCLITVAEHYSARACLDFCSFYKLYTSLKLNHHANPLALSANNSVFRVALALSISLLTASISLGTVGNWSTWHAGDNPALPECLLELAVEVSQQNNLQTSSRRTRVPVIILLALLTWERVYLLCGALHHDGGNTKHPSSCRGLGYGDNPILPVTTGEECLTGVVTFSSVLGMLAIILHLPEYYLRAGSGVMEVIALCQVAQNSLPSTGMPRFLNSAVPAPTEHLLNTAITIYFIRAFPSSWVVENGQRDHPELLSSTVYSPSSSPPNTSETKADEATYVVPPVTTPFTILPIDGMHTSQSQSQGRDVMRPALKNSIILAFYNNFLQMHQTLTQLPDWNSRLHSALTELQVPQSYKDNLAIAIDSVYSRINTLLNYCPDETMLNGEGTLILLNNIKEDDYELYKVELDLQLIVDSHVAVLSQYTLTEEVKTSVQFGSLDHGAILNVPFVMNDLDDPYTANMSVRGLCMSRAAVGCLLSRTLGAVVGSSAALCYPASNDPSLEGQDGANNTALLWRALPGWLPIEGKENMASEVVCFFGVCRRGWECRQEQQCGYMLCYALLTLDITLTVLLVSPNPFKLSCPTRLSPAGTGKPLKVYVLLLSCELPGEILRSRCGTGRNVVSLPLLPTGGQAIRRSSRCRFVTRLGPNLTRHVEFPIFSATLAGPVHLGASSAQYFFAPADNGFSRTRVEFRWRPLAIRYPPITISELVHPGFFIYLRLVFGDLF</sequence>
<name>A0ABQ9GJR2_9NEOP</name>
<dbReference type="InterPro" id="IPR029058">
    <property type="entry name" value="AB_hydrolase_fold"/>
</dbReference>
<evidence type="ECO:0008006" key="4">
    <source>
        <dbReference type="Google" id="ProtNLM"/>
    </source>
</evidence>
<protein>
    <recommendedName>
        <fullName evidence="4">Thioesterase domain-containing protein</fullName>
    </recommendedName>
</protein>
<organism evidence="2 3">
    <name type="scientific">Dryococelus australis</name>
    <dbReference type="NCBI Taxonomy" id="614101"/>
    <lineage>
        <taxon>Eukaryota</taxon>
        <taxon>Metazoa</taxon>
        <taxon>Ecdysozoa</taxon>
        <taxon>Arthropoda</taxon>
        <taxon>Hexapoda</taxon>
        <taxon>Insecta</taxon>
        <taxon>Pterygota</taxon>
        <taxon>Neoptera</taxon>
        <taxon>Polyneoptera</taxon>
        <taxon>Phasmatodea</taxon>
        <taxon>Verophasmatodea</taxon>
        <taxon>Anareolatae</taxon>
        <taxon>Phasmatidae</taxon>
        <taxon>Eurycanthinae</taxon>
        <taxon>Dryococelus</taxon>
    </lineage>
</organism>
<evidence type="ECO:0000313" key="2">
    <source>
        <dbReference type="EMBL" id="KAJ8872247.1"/>
    </source>
</evidence>
<dbReference type="Proteomes" id="UP001159363">
    <property type="component" value="Chromosome 10"/>
</dbReference>
<proteinExistence type="predicted"/>
<dbReference type="EMBL" id="JARBHB010000011">
    <property type="protein sequence ID" value="KAJ8872247.1"/>
    <property type="molecule type" value="Genomic_DNA"/>
</dbReference>
<keyword evidence="3" id="KW-1185">Reference proteome</keyword>
<dbReference type="Gene3D" id="3.40.50.1820">
    <property type="entry name" value="alpha/beta hydrolase"/>
    <property type="match status" value="1"/>
</dbReference>
<feature type="compositionally biased region" description="Low complexity" evidence="1">
    <location>
        <begin position="598"/>
        <end position="613"/>
    </location>
</feature>